<dbReference type="GO" id="GO:0003676">
    <property type="term" value="F:nucleic acid binding"/>
    <property type="evidence" value="ECO:0007669"/>
    <property type="project" value="InterPro"/>
</dbReference>
<dbReference type="SUPFAM" id="SSF64182">
    <property type="entry name" value="DHH phosphoesterases"/>
    <property type="match status" value="1"/>
</dbReference>
<comment type="caution">
    <text evidence="9">The sequence shown here is derived from an EMBL/GenBank/DDBJ whole genome shotgun (WGS) entry which is preliminary data.</text>
</comment>
<gene>
    <name evidence="9" type="ORF">LQE92_06105</name>
</gene>
<dbReference type="EMBL" id="JAJNOR010000003">
    <property type="protein sequence ID" value="MCD2492201.1"/>
    <property type="molecule type" value="Genomic_DNA"/>
</dbReference>
<proteinExistence type="inferred from homology"/>
<evidence type="ECO:0000259" key="8">
    <source>
        <dbReference type="Pfam" id="PF17768"/>
    </source>
</evidence>
<protein>
    <recommendedName>
        <fullName evidence="2">Single-stranded-DNA-specific exonuclease RecJ</fullName>
    </recommendedName>
</protein>
<dbReference type="InterPro" id="IPR051673">
    <property type="entry name" value="SSDNA_exonuclease_RecJ"/>
</dbReference>
<evidence type="ECO:0000313" key="10">
    <source>
        <dbReference type="Proteomes" id="UP001299265"/>
    </source>
</evidence>
<feature type="domain" description="RecJ OB" evidence="8">
    <location>
        <begin position="472"/>
        <end position="579"/>
    </location>
</feature>
<dbReference type="AlphaFoldDB" id="A0AAP2RI73"/>
<dbReference type="Pfam" id="PF02272">
    <property type="entry name" value="DHHA1"/>
    <property type="match status" value="1"/>
</dbReference>
<keyword evidence="4" id="KW-0378">Hydrolase</keyword>
<evidence type="ECO:0000256" key="3">
    <source>
        <dbReference type="ARBA" id="ARBA00022722"/>
    </source>
</evidence>
<dbReference type="Pfam" id="PF01368">
    <property type="entry name" value="DHH"/>
    <property type="match status" value="1"/>
</dbReference>
<dbReference type="GO" id="GO:0004527">
    <property type="term" value="F:exonuclease activity"/>
    <property type="evidence" value="ECO:0007669"/>
    <property type="project" value="UniProtKB-KW"/>
</dbReference>
<evidence type="ECO:0000259" key="6">
    <source>
        <dbReference type="Pfam" id="PF01368"/>
    </source>
</evidence>
<dbReference type="RefSeq" id="WP_231062111.1">
    <property type="nucleotide sequence ID" value="NZ_JAJNOR010000003.1"/>
</dbReference>
<accession>A0AAP2RI73</accession>
<feature type="domain" description="DHHA1" evidence="7">
    <location>
        <begin position="368"/>
        <end position="456"/>
    </location>
</feature>
<evidence type="ECO:0000256" key="2">
    <source>
        <dbReference type="ARBA" id="ARBA00019841"/>
    </source>
</evidence>
<evidence type="ECO:0000256" key="4">
    <source>
        <dbReference type="ARBA" id="ARBA00022801"/>
    </source>
</evidence>
<dbReference type="PANTHER" id="PTHR30255">
    <property type="entry name" value="SINGLE-STRANDED-DNA-SPECIFIC EXONUCLEASE RECJ"/>
    <property type="match status" value="1"/>
</dbReference>
<organism evidence="9 10">
    <name type="scientific">Lientehia hominis</name>
    <dbReference type="NCBI Taxonomy" id="2897778"/>
    <lineage>
        <taxon>Bacteria</taxon>
        <taxon>Bacillati</taxon>
        <taxon>Bacillota</taxon>
        <taxon>Clostridia</taxon>
        <taxon>Lachnospirales</taxon>
        <taxon>Lachnospiraceae</taxon>
        <taxon>Lientehia</taxon>
    </lineage>
</organism>
<dbReference type="Proteomes" id="UP001299265">
    <property type="component" value="Unassembled WGS sequence"/>
</dbReference>
<keyword evidence="5" id="KW-0269">Exonuclease</keyword>
<evidence type="ECO:0000256" key="5">
    <source>
        <dbReference type="ARBA" id="ARBA00022839"/>
    </source>
</evidence>
<evidence type="ECO:0000256" key="1">
    <source>
        <dbReference type="ARBA" id="ARBA00005915"/>
    </source>
</evidence>
<reference evidence="9 10" key="1">
    <citation type="submission" date="2021-11" db="EMBL/GenBank/DDBJ databases">
        <title>Lacrimispora sp. nov. NSJ-141 isolated from human feces.</title>
        <authorList>
            <person name="Abdugheni R."/>
        </authorList>
    </citation>
    <scope>NUCLEOTIDE SEQUENCE [LARGE SCALE GENOMIC DNA]</scope>
    <source>
        <strain evidence="9 10">NSJ-141</strain>
    </source>
</reference>
<dbReference type="InterPro" id="IPR038763">
    <property type="entry name" value="DHH_sf"/>
</dbReference>
<evidence type="ECO:0000313" key="9">
    <source>
        <dbReference type="EMBL" id="MCD2492201.1"/>
    </source>
</evidence>
<dbReference type="InterPro" id="IPR001667">
    <property type="entry name" value="DDH_dom"/>
</dbReference>
<dbReference type="Pfam" id="PF17768">
    <property type="entry name" value="RecJ_OB"/>
    <property type="match status" value="1"/>
</dbReference>
<dbReference type="Gene3D" id="3.90.1640.30">
    <property type="match status" value="1"/>
</dbReference>
<feature type="domain" description="DDH" evidence="6">
    <location>
        <begin position="78"/>
        <end position="232"/>
    </location>
</feature>
<comment type="similarity">
    <text evidence="1">Belongs to the RecJ family.</text>
</comment>
<name>A0AAP2RI73_9FIRM</name>
<dbReference type="InterPro" id="IPR041122">
    <property type="entry name" value="RecJ_OB"/>
</dbReference>
<dbReference type="PANTHER" id="PTHR30255:SF2">
    <property type="entry name" value="SINGLE-STRANDED-DNA-SPECIFIC EXONUCLEASE RECJ"/>
    <property type="match status" value="1"/>
</dbReference>
<keyword evidence="3" id="KW-0540">Nuclease</keyword>
<keyword evidence="10" id="KW-1185">Reference proteome</keyword>
<sequence>MKEQWMVYAKKGDFKGISERFGIDQVTARIIRNRNVKGEDEIQDYLHGTLSGCPSPFLMKDMEETVDILGKKIHDGKRIRVIGDYDIDGICATFILVKALKRLGAKADYDIPDRIKDGYGININMIELANDDGIDTLLTCDNGIAAWTQTAYAKSLGMTVLITDHHEIPFEEAEDSGREDSCTSAVHRLDVVPPADAVVNPHQSSCRYPFQNLCGAAIAYKLAQALYETWDIPSEELSPFVEAAALATVGDVMTLQGENRILVKEGLKRMAHSQITGLRALMEVNGLQPAELGSYHLGFVIGPCLNAGGRLDTAKKSLRLFLEEEENQAIEMAWELKELNDRRKDMTVKSVEAAVRLIEESGMEKDDVYVVYLPDCHESLAGIVAGKIREKYQHPVFVITKGAGGLKGSGRSIPAYSMYERLAECGKLLSAFGGHPMAAGLSLPEENLEPFREALNRGSGLAERDFEKQIWIDVPMPFSYVTEGLLREFRILEPFGNGNEKPLFAQKGLTVRKKNLIGRNKNVLKLQLADEAGRSIEAVLFREAEEADREIQEGAVISAAYYPDINEYMGKRSLQMVVQSYRVDG</sequence>
<dbReference type="InterPro" id="IPR003156">
    <property type="entry name" value="DHHA1_dom"/>
</dbReference>
<evidence type="ECO:0000259" key="7">
    <source>
        <dbReference type="Pfam" id="PF02272"/>
    </source>
</evidence>
<dbReference type="Gene3D" id="3.10.310.30">
    <property type="match status" value="1"/>
</dbReference>